<keyword evidence="2" id="KW-0812">Transmembrane</keyword>
<evidence type="ECO:0000313" key="6">
    <source>
        <dbReference type="Proteomes" id="UP000318288"/>
    </source>
</evidence>
<accession>A0A5C6F377</accession>
<name>A0A5C6F377_9BACT</name>
<protein>
    <submittedName>
        <fullName evidence="5">Uncharacterized protein</fullName>
    </submittedName>
</protein>
<feature type="region of interest" description="Disordered" evidence="1">
    <location>
        <begin position="800"/>
        <end position="837"/>
    </location>
</feature>
<dbReference type="RefSeq" id="WP_146459023.1">
    <property type="nucleotide sequence ID" value="NZ_SJPW01000004.1"/>
</dbReference>
<dbReference type="Pfam" id="PF07584">
    <property type="entry name" value="BatA"/>
    <property type="match status" value="1"/>
</dbReference>
<reference evidence="5 6" key="1">
    <citation type="submission" date="2019-02" db="EMBL/GenBank/DDBJ databases">
        <title>Deep-cultivation of Planctomycetes and their phenomic and genomic characterization uncovers novel biology.</title>
        <authorList>
            <person name="Wiegand S."/>
            <person name="Jogler M."/>
            <person name="Boedeker C."/>
            <person name="Pinto D."/>
            <person name="Vollmers J."/>
            <person name="Rivas-Marin E."/>
            <person name="Kohn T."/>
            <person name="Peeters S.H."/>
            <person name="Heuer A."/>
            <person name="Rast P."/>
            <person name="Oberbeckmann S."/>
            <person name="Bunk B."/>
            <person name="Jeske O."/>
            <person name="Meyerdierks A."/>
            <person name="Storesund J.E."/>
            <person name="Kallscheuer N."/>
            <person name="Luecker S."/>
            <person name="Lage O.M."/>
            <person name="Pohl T."/>
            <person name="Merkel B.J."/>
            <person name="Hornburger P."/>
            <person name="Mueller R.-W."/>
            <person name="Bruemmer F."/>
            <person name="Labrenz M."/>
            <person name="Spormann A.M."/>
            <person name="Op Den Camp H."/>
            <person name="Overmann J."/>
            <person name="Amann R."/>
            <person name="Jetten M.S.M."/>
            <person name="Mascher T."/>
            <person name="Medema M.H."/>
            <person name="Devos D.P."/>
            <person name="Kaster A.-K."/>
            <person name="Ovreas L."/>
            <person name="Rohde M."/>
            <person name="Galperin M.Y."/>
            <person name="Jogler C."/>
        </authorList>
    </citation>
    <scope>NUCLEOTIDE SEQUENCE [LARGE SCALE GENOMIC DNA]</scope>
    <source>
        <strain evidence="5 6">Poly51</strain>
    </source>
</reference>
<evidence type="ECO:0000259" key="4">
    <source>
        <dbReference type="Pfam" id="PF07705"/>
    </source>
</evidence>
<dbReference type="InterPro" id="IPR029062">
    <property type="entry name" value="Class_I_gatase-like"/>
</dbReference>
<keyword evidence="6" id="KW-1185">Reference proteome</keyword>
<organism evidence="5 6">
    <name type="scientific">Rubripirellula tenax</name>
    <dbReference type="NCBI Taxonomy" id="2528015"/>
    <lineage>
        <taxon>Bacteria</taxon>
        <taxon>Pseudomonadati</taxon>
        <taxon>Planctomycetota</taxon>
        <taxon>Planctomycetia</taxon>
        <taxon>Pirellulales</taxon>
        <taxon>Pirellulaceae</taxon>
        <taxon>Rubripirellula</taxon>
    </lineage>
</organism>
<dbReference type="SUPFAM" id="SSF53300">
    <property type="entry name" value="vWA-like"/>
    <property type="match status" value="1"/>
</dbReference>
<evidence type="ECO:0000313" key="5">
    <source>
        <dbReference type="EMBL" id="TWU54877.1"/>
    </source>
</evidence>
<evidence type="ECO:0000256" key="2">
    <source>
        <dbReference type="SAM" id="Phobius"/>
    </source>
</evidence>
<feature type="region of interest" description="Disordered" evidence="1">
    <location>
        <begin position="385"/>
        <end position="407"/>
    </location>
</feature>
<keyword evidence="2" id="KW-0472">Membrane</keyword>
<dbReference type="InterPro" id="IPR011635">
    <property type="entry name" value="CARDB"/>
</dbReference>
<dbReference type="InterPro" id="IPR011933">
    <property type="entry name" value="Double_TM_dom"/>
</dbReference>
<dbReference type="CDD" id="cd00198">
    <property type="entry name" value="vWFA"/>
    <property type="match status" value="1"/>
</dbReference>
<dbReference type="SUPFAM" id="SSF52317">
    <property type="entry name" value="Class I glutamine amidotransferase-like"/>
    <property type="match status" value="1"/>
</dbReference>
<dbReference type="Gene3D" id="3.40.50.410">
    <property type="entry name" value="von Willebrand factor, type A domain"/>
    <property type="match status" value="1"/>
</dbReference>
<dbReference type="NCBIfam" id="TIGR02226">
    <property type="entry name" value="two_anch"/>
    <property type="match status" value="1"/>
</dbReference>
<feature type="domain" description="CARDB" evidence="4">
    <location>
        <begin position="265"/>
        <end position="337"/>
    </location>
</feature>
<dbReference type="Gene3D" id="3.40.50.880">
    <property type="match status" value="1"/>
</dbReference>
<dbReference type="OrthoDB" id="247959at2"/>
<gene>
    <name evidence="5" type="ORF">Poly51_35990</name>
</gene>
<dbReference type="PANTHER" id="PTHR37464:SF1">
    <property type="entry name" value="BLL2463 PROTEIN"/>
    <property type="match status" value="1"/>
</dbReference>
<evidence type="ECO:0000256" key="1">
    <source>
        <dbReference type="SAM" id="MobiDB-lite"/>
    </source>
</evidence>
<sequence length="837" mass="92438">MSFLAPLFMLALPLLAIPIAVHLWRKRRRDTIGWGAMQFLFQDDHRQQRFSNIDKWLVLLARCLLLLLLIFALARPLLHSEKYGTLETRTDDVLVLDQSLSTSCLDGKGEPYIDSLREQAKQWVESRPRGASIRILTTAGRPQWLGESEVGKSTRNDELGKSTLVKALESVRPVAARSDLAAAMRFAMSTEFESDDPSSRPKRRVWLLTDGRATDWRLESAESVAGFCQTLQQHANTEIHLGLSSAMTETVVNVSLDPLSSLDWRKAPGERLQVSTRVVNRSTRSSPMTSAVWSLGGKEVSRVDVKSLGPGESETLSCSMVVQDPGSQVVACQISARDSLMADNRSDAVVQVLDRIPVLIVSDREPNRTRLGAADFLSAALGERDKPGSTRISTRRDKESPDETEREYDSLFKVERSTNSQLGDKSLDAFDAVVWMDATSPTKATIQRLTDYVRAGGGLWLVLGDETDVETYNRDWYAGGLGLSSVMLNSLEVVQVAREDEGVAANAGIQSDVMESSSSRIHPPTRDHPMVQWLSESSLTDLDQVLIERFYSVTRPGSESSAQTILRTGGGDPLTLLSGYGKGRVVLQTVAIHPSWTNWPLTGSFVVMADSWLRHLSAPRHSVVNVDVGTPLEMRLPVDVVRDSEKRTVTTEVITPGGEKLDESVITDHWRYPSTFEAGIYTVQIPIKGSKPDDRQRQHFAVTRPPEESELALLSANVSKQLDNLPNASVYDVSKNLRGWIKGTGVGETDREHMPKQNDIPKLPIWTPLLYGLLGFLVLELLLASYASIRRFGRAALKPAGEMPATGTDLSSRSLDAPIQPPVFKSPVLNPKSRAKS</sequence>
<dbReference type="PANTHER" id="PTHR37464">
    <property type="entry name" value="BLL2463 PROTEIN"/>
    <property type="match status" value="1"/>
</dbReference>
<dbReference type="InterPro" id="IPR036465">
    <property type="entry name" value="vWFA_dom_sf"/>
</dbReference>
<dbReference type="Pfam" id="PF07705">
    <property type="entry name" value="CARDB"/>
    <property type="match status" value="1"/>
</dbReference>
<feature type="transmembrane region" description="Helical" evidence="2">
    <location>
        <begin position="56"/>
        <end position="78"/>
    </location>
</feature>
<evidence type="ECO:0000259" key="3">
    <source>
        <dbReference type="Pfam" id="PF07584"/>
    </source>
</evidence>
<dbReference type="AlphaFoldDB" id="A0A5C6F377"/>
<feature type="transmembrane region" description="Helical" evidence="2">
    <location>
        <begin position="765"/>
        <end position="789"/>
    </location>
</feature>
<dbReference type="Proteomes" id="UP000318288">
    <property type="component" value="Unassembled WGS sequence"/>
</dbReference>
<feature type="transmembrane region" description="Helical" evidence="2">
    <location>
        <begin position="6"/>
        <end position="24"/>
    </location>
</feature>
<dbReference type="InterPro" id="IPR024163">
    <property type="entry name" value="Aerotolerance_reg_N"/>
</dbReference>
<dbReference type="EMBL" id="SJPW01000004">
    <property type="protein sequence ID" value="TWU54877.1"/>
    <property type="molecule type" value="Genomic_DNA"/>
</dbReference>
<proteinExistence type="predicted"/>
<feature type="domain" description="Aerotolerance regulator N-terminal" evidence="3">
    <location>
        <begin position="1"/>
        <end position="76"/>
    </location>
</feature>
<keyword evidence="2" id="KW-1133">Transmembrane helix</keyword>
<comment type="caution">
    <text evidence="5">The sequence shown here is derived from an EMBL/GenBank/DDBJ whole genome shotgun (WGS) entry which is preliminary data.</text>
</comment>